<keyword evidence="6" id="KW-0464">Manganese</keyword>
<name>A0A1S7DVV0_RIEAN</name>
<dbReference type="GO" id="GO:0046872">
    <property type="term" value="F:metal ion binding"/>
    <property type="evidence" value="ECO:0007669"/>
    <property type="project" value="UniProtKB-KW"/>
</dbReference>
<dbReference type="AlphaFoldDB" id="A0A1S7DVV0"/>
<evidence type="ECO:0000313" key="9">
    <source>
        <dbReference type="Proteomes" id="UP000189883"/>
    </source>
</evidence>
<comment type="cofactor">
    <cofactor evidence="2">
        <name>Mg(2+)</name>
        <dbReference type="ChEBI" id="CHEBI:18420"/>
    </cofactor>
</comment>
<dbReference type="SUPFAM" id="SSF55811">
    <property type="entry name" value="Nudix"/>
    <property type="match status" value="1"/>
</dbReference>
<dbReference type="InterPro" id="IPR045121">
    <property type="entry name" value="CoAse"/>
</dbReference>
<dbReference type="Gene3D" id="3.90.79.10">
    <property type="entry name" value="Nucleoside Triphosphate Pyrophosphohydrolase"/>
    <property type="match status" value="1"/>
</dbReference>
<dbReference type="PANTHER" id="PTHR12992:SF11">
    <property type="entry name" value="MITOCHONDRIAL COENZYME A DIPHOSPHATASE NUDT8"/>
    <property type="match status" value="1"/>
</dbReference>
<feature type="domain" description="Nudix hydrolase" evidence="7">
    <location>
        <begin position="43"/>
        <end position="177"/>
    </location>
</feature>
<keyword evidence="3" id="KW-0479">Metal-binding</keyword>
<keyword evidence="4" id="KW-0378">Hydrolase</keyword>
<evidence type="ECO:0000313" key="8">
    <source>
        <dbReference type="EMBL" id="AQY23239.1"/>
    </source>
</evidence>
<dbReference type="Pfam" id="PF00293">
    <property type="entry name" value="NUDIX"/>
    <property type="match status" value="1"/>
</dbReference>
<dbReference type="PANTHER" id="PTHR12992">
    <property type="entry name" value="NUDIX HYDROLASE"/>
    <property type="match status" value="1"/>
</dbReference>
<protein>
    <recommendedName>
        <fullName evidence="7">Nudix hydrolase domain-containing protein</fullName>
    </recommendedName>
</protein>
<evidence type="ECO:0000256" key="6">
    <source>
        <dbReference type="ARBA" id="ARBA00023211"/>
    </source>
</evidence>
<proteinExistence type="predicted"/>
<evidence type="ECO:0000256" key="4">
    <source>
        <dbReference type="ARBA" id="ARBA00022801"/>
    </source>
</evidence>
<dbReference type="EMBL" id="CP011859">
    <property type="protein sequence ID" value="AQY23239.1"/>
    <property type="molecule type" value="Genomic_DNA"/>
</dbReference>
<dbReference type="InterPro" id="IPR000086">
    <property type="entry name" value="NUDIX_hydrolase_dom"/>
</dbReference>
<dbReference type="GO" id="GO:0010945">
    <property type="term" value="F:coenzyme A diphosphatase activity"/>
    <property type="evidence" value="ECO:0007669"/>
    <property type="project" value="InterPro"/>
</dbReference>
<accession>A0A1S7DVV0</accession>
<evidence type="ECO:0000256" key="2">
    <source>
        <dbReference type="ARBA" id="ARBA00001946"/>
    </source>
</evidence>
<evidence type="ECO:0000256" key="1">
    <source>
        <dbReference type="ARBA" id="ARBA00001936"/>
    </source>
</evidence>
<dbReference type="InterPro" id="IPR015797">
    <property type="entry name" value="NUDIX_hydrolase-like_dom_sf"/>
</dbReference>
<evidence type="ECO:0000259" key="7">
    <source>
        <dbReference type="PROSITE" id="PS51462"/>
    </source>
</evidence>
<comment type="cofactor">
    <cofactor evidence="1">
        <name>Mn(2+)</name>
        <dbReference type="ChEBI" id="CHEBI:29035"/>
    </cofactor>
</comment>
<reference evidence="8 9" key="1">
    <citation type="submission" date="2015-06" db="EMBL/GenBank/DDBJ databases">
        <title>R. anatipestifer strain HXb2 is the most virulent strain so far, and the genome sequence would help us uncover the pathogenesis.</title>
        <authorList>
            <person name="Hu Q."/>
            <person name="Qi J."/>
            <person name="Bo H."/>
            <person name="Liu G."/>
            <person name="Tao M."/>
            <person name="Ding Y."/>
            <person name="Xue Y."/>
        </authorList>
    </citation>
    <scope>NUCLEOTIDE SEQUENCE [LARGE SCALE GENOMIC DNA]</scope>
    <source>
        <strain evidence="8 9">HXb2</strain>
    </source>
</reference>
<gene>
    <name evidence="8" type="ORF">AB406_2307</name>
</gene>
<organism evidence="8 9">
    <name type="scientific">Riemerella anatipestifer</name>
    <name type="common">Moraxella anatipestifer</name>
    <dbReference type="NCBI Taxonomy" id="34085"/>
    <lineage>
        <taxon>Bacteria</taxon>
        <taxon>Pseudomonadati</taxon>
        <taxon>Bacteroidota</taxon>
        <taxon>Flavobacteriia</taxon>
        <taxon>Flavobacteriales</taxon>
        <taxon>Weeksellaceae</taxon>
        <taxon>Riemerella</taxon>
    </lineage>
</organism>
<dbReference type="PROSITE" id="PS51462">
    <property type="entry name" value="NUDIX"/>
    <property type="match status" value="1"/>
</dbReference>
<dbReference type="CDD" id="cd03426">
    <property type="entry name" value="NUDIX_CoAse_Nudt7"/>
    <property type="match status" value="1"/>
</dbReference>
<evidence type="ECO:0000256" key="5">
    <source>
        <dbReference type="ARBA" id="ARBA00022842"/>
    </source>
</evidence>
<dbReference type="RefSeq" id="WP_079208424.1">
    <property type="nucleotide sequence ID" value="NZ_CP011859.1"/>
</dbReference>
<sequence>MKLGRNLIKRIKAAPLEGENAHKIYAPPQRPLYSYDEIMAKKPKLAAVNILLYLKNNQWHIPLMVRTANVNDKHSGQISLPGGKKEVSDETFAHTALRETTEELGIIRPYLRLIRSLSPLYIPPSNFYVHTYVSYTKKNPKFTLQESEAQELIELPLSLLLNLPKQPSKILFDKHIEVPVIQYKDYNIWGATSMILYEFSQLLKNM</sequence>
<dbReference type="Proteomes" id="UP000189883">
    <property type="component" value="Chromosome"/>
</dbReference>
<keyword evidence="5" id="KW-0460">Magnesium</keyword>
<evidence type="ECO:0000256" key="3">
    <source>
        <dbReference type="ARBA" id="ARBA00022723"/>
    </source>
</evidence>